<accession>A0AAV3F528</accession>
<protein>
    <submittedName>
        <fullName evidence="1">Uncharacterized protein</fullName>
    </submittedName>
</protein>
<dbReference type="RefSeq" id="WP_006262940.1">
    <property type="nucleotide sequence ID" value="NZ_JH590837.1"/>
</dbReference>
<proteinExistence type="predicted"/>
<dbReference type="AlphaFoldDB" id="A0AAV3F528"/>
<organism evidence="1 2">
    <name type="scientific">Myroides odoratimimus CIP 101113</name>
    <dbReference type="NCBI Taxonomy" id="883154"/>
    <lineage>
        <taxon>Bacteria</taxon>
        <taxon>Pseudomonadati</taxon>
        <taxon>Bacteroidota</taxon>
        <taxon>Flavobacteriia</taxon>
        <taxon>Flavobacteriales</taxon>
        <taxon>Flavobacteriaceae</taxon>
        <taxon>Myroides</taxon>
    </lineage>
</organism>
<sequence length="447" mass="51435">MIEHNQYGTVVSNDILAYTYEERLQPTGFSQPIIPTTEYNFGDYMVHPYGIHNNMPEEIRDVIQKNYLAPGLLKIKAGLLWGSGPRLFKTRIENGKEIKELVEDKEVMQWLESWDYEQYLLNSCVEYNHIEGTFTRIYLNKGSRISKGKIAKIEHIPSNMARLATHRSNKTRQADSIIITDYQFRSIQAAADYKVYPLFKYNNPLEHKVSGFYSNMYSFCTDYYTVPDLYGSLEWLRRSTNVPLIFKALSENSLNVKYHIISPGEYWEKKREQLQDDCTKRGVLYTETMLNEYRNRLLDEIAKVLSSDMNAGKFWHTTKTFTVDGTNLIEHGWEIKAIDQNIKEFVEAQIKISQRADYALSGGIGVHAALGNISDSGKANGGSEQIYALKNYLFTGVNIPEMIICKPVNYAIKANWPDKNIKIGFLHQLPEKEEDISPAKRIKNAEA</sequence>
<dbReference type="Proteomes" id="UP000004834">
    <property type="component" value="Unassembled WGS sequence"/>
</dbReference>
<reference evidence="1 2" key="1">
    <citation type="submission" date="2011-11" db="EMBL/GenBank/DDBJ databases">
        <title>The Genome Sequence of Myroides odoratimimus CIP 101113.</title>
        <authorList>
            <person name="Earl A."/>
            <person name="Ward D."/>
            <person name="Feldgarden M."/>
            <person name="Gevers D."/>
            <person name="Huys G."/>
            <person name="Young S.K."/>
            <person name="Zeng Q."/>
            <person name="Gargeya S."/>
            <person name="Fitzgerald M."/>
            <person name="Haas B."/>
            <person name="Abouelleil A."/>
            <person name="Alvarado L."/>
            <person name="Arachchi H.M."/>
            <person name="Berlin A."/>
            <person name="Brown A."/>
            <person name="Chapman S.B."/>
            <person name="Chen Z."/>
            <person name="Dunbar C."/>
            <person name="Freedman E."/>
            <person name="Gearin G."/>
            <person name="Goldberg J."/>
            <person name="Griggs A."/>
            <person name="Gujja S."/>
            <person name="Heiman D."/>
            <person name="Howarth C."/>
            <person name="Larson L."/>
            <person name="Lui A."/>
            <person name="MacDonald P.J.P."/>
            <person name="Montmayeur A."/>
            <person name="Murphy C."/>
            <person name="Neiman D."/>
            <person name="Pearson M."/>
            <person name="Priest M."/>
            <person name="Roberts A."/>
            <person name="Saif S."/>
            <person name="Shea T."/>
            <person name="Shenoy N."/>
            <person name="Sisk P."/>
            <person name="Stolte C."/>
            <person name="Sykes S."/>
            <person name="Wortman J."/>
            <person name="Nusbaum C."/>
            <person name="Birren B."/>
        </authorList>
    </citation>
    <scope>NUCLEOTIDE SEQUENCE [LARGE SCALE GENOMIC DNA]</scope>
    <source>
        <strain evidence="1 2">CIP 101113</strain>
    </source>
</reference>
<comment type="caution">
    <text evidence="1">The sequence shown here is derived from an EMBL/GenBank/DDBJ whole genome shotgun (WGS) entry which is preliminary data.</text>
</comment>
<name>A0AAV3F528_9FLAO</name>
<gene>
    <name evidence="1" type="ORF">HMPREF9715_00888</name>
</gene>
<dbReference type="EMBL" id="AGEE01000008">
    <property type="protein sequence ID" value="EHO13814.1"/>
    <property type="molecule type" value="Genomic_DNA"/>
</dbReference>
<evidence type="ECO:0000313" key="1">
    <source>
        <dbReference type="EMBL" id="EHO13814.1"/>
    </source>
</evidence>
<evidence type="ECO:0000313" key="2">
    <source>
        <dbReference type="Proteomes" id="UP000004834"/>
    </source>
</evidence>